<keyword evidence="4 6" id="KW-0472">Membrane</keyword>
<feature type="transmembrane region" description="Helical" evidence="6">
    <location>
        <begin position="193"/>
        <end position="212"/>
    </location>
</feature>
<dbReference type="PROSITE" id="PS50850">
    <property type="entry name" value="MFS"/>
    <property type="match status" value="1"/>
</dbReference>
<dbReference type="InterPro" id="IPR011701">
    <property type="entry name" value="MFS"/>
</dbReference>
<evidence type="ECO:0000256" key="3">
    <source>
        <dbReference type="ARBA" id="ARBA00022989"/>
    </source>
</evidence>
<gene>
    <name evidence="8" type="ORF">EJ03DRAFT_270083</name>
</gene>
<name>A0A6G1LDQ1_9PEZI</name>
<evidence type="ECO:0000313" key="9">
    <source>
        <dbReference type="Proteomes" id="UP000799436"/>
    </source>
</evidence>
<feature type="transmembrane region" description="Helical" evidence="6">
    <location>
        <begin position="265"/>
        <end position="284"/>
    </location>
</feature>
<evidence type="ECO:0000256" key="5">
    <source>
        <dbReference type="SAM" id="MobiDB-lite"/>
    </source>
</evidence>
<feature type="compositionally biased region" description="Low complexity" evidence="5">
    <location>
        <begin position="7"/>
        <end position="16"/>
    </location>
</feature>
<dbReference type="InterPro" id="IPR020846">
    <property type="entry name" value="MFS_dom"/>
</dbReference>
<feature type="transmembrane region" description="Helical" evidence="6">
    <location>
        <begin position="370"/>
        <end position="387"/>
    </location>
</feature>
<feature type="transmembrane region" description="Helical" evidence="6">
    <location>
        <begin position="296"/>
        <end position="317"/>
    </location>
</feature>
<sequence length="585" mass="62474">MTSLQNEKPSTATSTESTKKPEETEARADSIASSNSLNEKPTAQEDANALKTTQTSASDFEYPPTSQRIVVIIAILLAVFLIALDRTIIATAIPKMTDEFHSLDDIGWYGSAFMLTSSCFQLLIGRVYTFHSPKWVFLVMIFIFEVGSALCGAAPTSTAFIVGRAIAGIGSAGVMAGAIILMTMTIPLAKRPLYMGFFGACFGLASVVGPLLGGVFTTDVTWRWCFYINLPIGAVSLVAIFYILKPTPPSDPSHTLKEKLAKLDLLGEFCLFPCVICLLLALQWGGTTYAWNDGRIIALFTLFGVLVIGFVLVQVFMQKTATIQASVINNRSIVAGMWLTFCVASAMMALVYFLPTWFQAIQDTSAVKSGIDTIPMVLSLVVGNIAGGQITGRIGYYNPQAIAGVILMPIGAGLITTFDENTNSGKWIGYQILFGIGLGMAMQQGPMAAQTVLARKDVPVGVSLMMFMQQLGGAIFVSVGQNVFDTKLVSGLVKALPDLSPEEIVNTGATDLRGIVSASELQTVLKVYNSALREVFIVGVAVACLAAFGAFGLEWRSVKAKEGMGGKAAPKQAKTTAEGEPEEQV</sequence>
<dbReference type="Proteomes" id="UP000799436">
    <property type="component" value="Unassembled WGS sequence"/>
</dbReference>
<dbReference type="OrthoDB" id="10021397at2759"/>
<feature type="region of interest" description="Disordered" evidence="5">
    <location>
        <begin position="1"/>
        <end position="46"/>
    </location>
</feature>
<evidence type="ECO:0000256" key="2">
    <source>
        <dbReference type="ARBA" id="ARBA00022692"/>
    </source>
</evidence>
<feature type="transmembrane region" description="Helical" evidence="6">
    <location>
        <begin position="106"/>
        <end position="128"/>
    </location>
</feature>
<keyword evidence="2 6" id="KW-0812">Transmembrane</keyword>
<feature type="transmembrane region" description="Helical" evidence="6">
    <location>
        <begin position="427"/>
        <end position="446"/>
    </location>
</feature>
<evidence type="ECO:0000256" key="4">
    <source>
        <dbReference type="ARBA" id="ARBA00023136"/>
    </source>
</evidence>
<feature type="transmembrane region" description="Helical" evidence="6">
    <location>
        <begin position="458"/>
        <end position="479"/>
    </location>
</feature>
<feature type="compositionally biased region" description="Polar residues" evidence="5">
    <location>
        <begin position="31"/>
        <end position="41"/>
    </location>
</feature>
<feature type="transmembrane region" description="Helical" evidence="6">
    <location>
        <begin position="161"/>
        <end position="181"/>
    </location>
</feature>
<dbReference type="InterPro" id="IPR036259">
    <property type="entry name" value="MFS_trans_sf"/>
</dbReference>
<accession>A0A6G1LDQ1</accession>
<protein>
    <submittedName>
        <fullName evidence="8">MFS general substrate transporter</fullName>
    </submittedName>
</protein>
<organism evidence="8 9">
    <name type="scientific">Teratosphaeria nubilosa</name>
    <dbReference type="NCBI Taxonomy" id="161662"/>
    <lineage>
        <taxon>Eukaryota</taxon>
        <taxon>Fungi</taxon>
        <taxon>Dikarya</taxon>
        <taxon>Ascomycota</taxon>
        <taxon>Pezizomycotina</taxon>
        <taxon>Dothideomycetes</taxon>
        <taxon>Dothideomycetidae</taxon>
        <taxon>Mycosphaerellales</taxon>
        <taxon>Teratosphaeriaceae</taxon>
        <taxon>Teratosphaeria</taxon>
    </lineage>
</organism>
<evidence type="ECO:0000259" key="7">
    <source>
        <dbReference type="PROSITE" id="PS50850"/>
    </source>
</evidence>
<feature type="transmembrane region" description="Helical" evidence="6">
    <location>
        <begin position="394"/>
        <end position="415"/>
    </location>
</feature>
<feature type="transmembrane region" description="Helical" evidence="6">
    <location>
        <begin position="535"/>
        <end position="555"/>
    </location>
</feature>
<reference evidence="8" key="1">
    <citation type="journal article" date="2020" name="Stud. Mycol.">
        <title>101 Dothideomycetes genomes: a test case for predicting lifestyles and emergence of pathogens.</title>
        <authorList>
            <person name="Haridas S."/>
            <person name="Albert R."/>
            <person name="Binder M."/>
            <person name="Bloem J."/>
            <person name="Labutti K."/>
            <person name="Salamov A."/>
            <person name="Andreopoulos B."/>
            <person name="Baker S."/>
            <person name="Barry K."/>
            <person name="Bills G."/>
            <person name="Bluhm B."/>
            <person name="Cannon C."/>
            <person name="Castanera R."/>
            <person name="Culley D."/>
            <person name="Daum C."/>
            <person name="Ezra D."/>
            <person name="Gonzalez J."/>
            <person name="Henrissat B."/>
            <person name="Kuo A."/>
            <person name="Liang C."/>
            <person name="Lipzen A."/>
            <person name="Lutzoni F."/>
            <person name="Magnuson J."/>
            <person name="Mondo S."/>
            <person name="Nolan M."/>
            <person name="Ohm R."/>
            <person name="Pangilinan J."/>
            <person name="Park H.-J."/>
            <person name="Ramirez L."/>
            <person name="Alfaro M."/>
            <person name="Sun H."/>
            <person name="Tritt A."/>
            <person name="Yoshinaga Y."/>
            <person name="Zwiers L.-H."/>
            <person name="Turgeon B."/>
            <person name="Goodwin S."/>
            <person name="Spatafora J."/>
            <person name="Crous P."/>
            <person name="Grigoriev I."/>
        </authorList>
    </citation>
    <scope>NUCLEOTIDE SEQUENCE</scope>
    <source>
        <strain evidence="8">CBS 116005</strain>
    </source>
</reference>
<dbReference type="CDD" id="cd17502">
    <property type="entry name" value="MFS_Azr1_MDR_like"/>
    <property type="match status" value="1"/>
</dbReference>
<dbReference type="PANTHER" id="PTHR23501">
    <property type="entry name" value="MAJOR FACILITATOR SUPERFAMILY"/>
    <property type="match status" value="1"/>
</dbReference>
<feature type="region of interest" description="Disordered" evidence="5">
    <location>
        <begin position="562"/>
        <end position="585"/>
    </location>
</feature>
<dbReference type="GO" id="GO:0005886">
    <property type="term" value="C:plasma membrane"/>
    <property type="evidence" value="ECO:0007669"/>
    <property type="project" value="TreeGrafter"/>
</dbReference>
<dbReference type="Gene3D" id="1.20.1250.20">
    <property type="entry name" value="MFS general substrate transporter like domains"/>
    <property type="match status" value="1"/>
</dbReference>
<dbReference type="SUPFAM" id="SSF103473">
    <property type="entry name" value="MFS general substrate transporter"/>
    <property type="match status" value="1"/>
</dbReference>
<keyword evidence="9" id="KW-1185">Reference proteome</keyword>
<dbReference type="EMBL" id="ML995824">
    <property type="protein sequence ID" value="KAF2770722.1"/>
    <property type="molecule type" value="Genomic_DNA"/>
</dbReference>
<evidence type="ECO:0000256" key="6">
    <source>
        <dbReference type="SAM" id="Phobius"/>
    </source>
</evidence>
<feature type="transmembrane region" description="Helical" evidence="6">
    <location>
        <begin position="338"/>
        <end position="358"/>
    </location>
</feature>
<proteinExistence type="predicted"/>
<evidence type="ECO:0000313" key="8">
    <source>
        <dbReference type="EMBL" id="KAF2770722.1"/>
    </source>
</evidence>
<comment type="subcellular location">
    <subcellularLocation>
        <location evidence="1">Membrane</location>
        <topology evidence="1">Multi-pass membrane protein</topology>
    </subcellularLocation>
</comment>
<dbReference type="GO" id="GO:0022857">
    <property type="term" value="F:transmembrane transporter activity"/>
    <property type="evidence" value="ECO:0007669"/>
    <property type="project" value="InterPro"/>
</dbReference>
<dbReference type="FunFam" id="1.20.1250.20:FF:000196">
    <property type="entry name" value="MFS toxin efflux pump (AflT)"/>
    <property type="match status" value="1"/>
</dbReference>
<feature type="transmembrane region" description="Helical" evidence="6">
    <location>
        <begin position="224"/>
        <end position="244"/>
    </location>
</feature>
<dbReference type="Pfam" id="PF07690">
    <property type="entry name" value="MFS_1"/>
    <property type="match status" value="1"/>
</dbReference>
<feature type="transmembrane region" description="Helical" evidence="6">
    <location>
        <begin position="69"/>
        <end position="94"/>
    </location>
</feature>
<feature type="domain" description="Major facilitator superfamily (MFS) profile" evidence="7">
    <location>
        <begin position="71"/>
        <end position="558"/>
    </location>
</feature>
<feature type="transmembrane region" description="Helical" evidence="6">
    <location>
        <begin position="135"/>
        <end position="155"/>
    </location>
</feature>
<dbReference type="PANTHER" id="PTHR23501:SF201">
    <property type="entry name" value="MFS AFLATOXIN EFFLUX PUMP"/>
    <property type="match status" value="1"/>
</dbReference>
<dbReference type="FunFam" id="1.20.1720.10:FF:000012">
    <property type="entry name" value="MFS toxin efflux pump (AflT)"/>
    <property type="match status" value="1"/>
</dbReference>
<keyword evidence="3 6" id="KW-1133">Transmembrane helix</keyword>
<dbReference type="AlphaFoldDB" id="A0A6G1LDQ1"/>
<evidence type="ECO:0000256" key="1">
    <source>
        <dbReference type="ARBA" id="ARBA00004141"/>
    </source>
</evidence>
<feature type="compositionally biased region" description="Basic and acidic residues" evidence="5">
    <location>
        <begin position="17"/>
        <end position="28"/>
    </location>
</feature>